<dbReference type="CDD" id="cd00118">
    <property type="entry name" value="LysM"/>
    <property type="match status" value="1"/>
</dbReference>
<feature type="signal peptide" evidence="3">
    <location>
        <begin position="1"/>
        <end position="17"/>
    </location>
</feature>
<keyword evidence="7" id="KW-1185">Reference proteome</keyword>
<dbReference type="InterPro" id="IPR056563">
    <property type="entry name" value="LysM3_LYK4_5"/>
</dbReference>
<protein>
    <submittedName>
        <fullName evidence="6">LysM domain receptor-like kinase 4</fullName>
    </submittedName>
</protein>
<dbReference type="GO" id="GO:0005886">
    <property type="term" value="C:plasma membrane"/>
    <property type="evidence" value="ECO:0007669"/>
    <property type="project" value="UniProtKB-ARBA"/>
</dbReference>
<proteinExistence type="predicted"/>
<name>A0ABD1RJZ9_9LAMI</name>
<evidence type="ECO:0000256" key="2">
    <source>
        <dbReference type="SAM" id="Phobius"/>
    </source>
</evidence>
<evidence type="ECO:0000313" key="6">
    <source>
        <dbReference type="EMBL" id="KAL2488712.1"/>
    </source>
</evidence>
<feature type="region of interest" description="Disordered" evidence="1">
    <location>
        <begin position="302"/>
        <end position="324"/>
    </location>
</feature>
<feature type="compositionally biased region" description="Polar residues" evidence="1">
    <location>
        <begin position="309"/>
        <end position="324"/>
    </location>
</feature>
<dbReference type="AlphaFoldDB" id="A0ABD1RJZ9"/>
<evidence type="ECO:0000256" key="1">
    <source>
        <dbReference type="SAM" id="MobiDB-lite"/>
    </source>
</evidence>
<dbReference type="PANTHER" id="PTHR45927">
    <property type="entry name" value="LYSM-DOMAIN RECEPTOR-LIKE KINASE-RELATED"/>
    <property type="match status" value="1"/>
</dbReference>
<sequence length="619" mass="69415">MTYVWFLLCLLIHRCYTQQFYDATLCSSDTEYPGTRYTCNSFQGSCHTFLVYRANQKFQTISSISSLFKMDPDHLRIINNVSNSFRILEMSREVLVPITCSCTGQFFQANINYSLPENITLSEISCTIFEGLVKSITLEEEDFPGPKSLHAGSMVHVPLKCACPDKISRYSGVKYFVTYPFIEGDDIKKLSLKFNISVEEIWEANNLDPTTTVYPNTTVLVPLIAKPFINLNISDSEPPTPDFLPTIPVKRRAKIIQLQKLCIAVSVVGFFLILATLVSCGLYIKALYKFKADKFRSSMRRSSLNSCSTPRSSPFSEPPTRGSTNSCLSPDLLVGIKYSLCNYGVEEIKQATKNFSEDSRISPSVYKGLIDNGEMMIKQMRFEGIRQVIDVHSKINHVNIVKLHGVCYGEDDFSWSYLVFEFPVNGSLRDCLSSSSTSLSWHRRTQIAFDIATGLHYLHYCVVPSYIHMNINSKGIFLTSYWRAKLTVFGAIPVDDSLKDSGSLSNPGGWVAPEYVLYSSTTEKVDIFAYGVVLLELISGKEAADGKLFEESITFFGGGANEEGSCFEQLRNFVDPCLKEDYPIAEALCLAVLASSCVEEDPLHRPSMDDVIKILARMV</sequence>
<keyword evidence="2" id="KW-0812">Transmembrane</keyword>
<dbReference type="Pfam" id="PF23473">
    <property type="entry name" value="LysM3_LYK4_5"/>
    <property type="match status" value="1"/>
</dbReference>
<comment type="caution">
    <text evidence="6">The sequence shown here is derived from an EMBL/GenBank/DDBJ whole genome shotgun (WGS) entry which is preliminary data.</text>
</comment>
<dbReference type="SUPFAM" id="SSF56112">
    <property type="entry name" value="Protein kinase-like (PK-like)"/>
    <property type="match status" value="1"/>
</dbReference>
<dbReference type="Pfam" id="PF23446">
    <property type="entry name" value="LysM1_NFP_LYK"/>
    <property type="match status" value="1"/>
</dbReference>
<dbReference type="PROSITE" id="PS51782">
    <property type="entry name" value="LYSM"/>
    <property type="match status" value="1"/>
</dbReference>
<dbReference type="SUPFAM" id="SSF54106">
    <property type="entry name" value="LysM domain"/>
    <property type="match status" value="1"/>
</dbReference>
<evidence type="ECO:0000313" key="7">
    <source>
        <dbReference type="Proteomes" id="UP001604277"/>
    </source>
</evidence>
<feature type="transmembrane region" description="Helical" evidence="2">
    <location>
        <begin position="263"/>
        <end position="284"/>
    </location>
</feature>
<evidence type="ECO:0000256" key="3">
    <source>
        <dbReference type="SAM" id="SignalP"/>
    </source>
</evidence>
<reference evidence="7" key="1">
    <citation type="submission" date="2024-07" db="EMBL/GenBank/DDBJ databases">
        <title>Two chromosome-level genome assemblies of Korean endemic species Abeliophyllum distichum and Forsythia ovata (Oleaceae).</title>
        <authorList>
            <person name="Jang H."/>
        </authorList>
    </citation>
    <scope>NUCLEOTIDE SEQUENCE [LARGE SCALE GENOMIC DNA]</scope>
</reference>
<gene>
    <name evidence="6" type="ORF">Fot_42004</name>
</gene>
<dbReference type="Proteomes" id="UP001604277">
    <property type="component" value="Unassembled WGS sequence"/>
</dbReference>
<dbReference type="InterPro" id="IPR056561">
    <property type="entry name" value="NFP_LYK_LysM1"/>
</dbReference>
<dbReference type="Pfam" id="PF23472">
    <property type="entry name" value="LysM2_CERK1_LYK3_4_5"/>
    <property type="match status" value="1"/>
</dbReference>
<dbReference type="Pfam" id="PF07714">
    <property type="entry name" value="PK_Tyr_Ser-Thr"/>
    <property type="match status" value="1"/>
</dbReference>
<dbReference type="PANTHER" id="PTHR45927:SF10">
    <property type="entry name" value="LYSM-DOMAIN RECEPTOR-LIKE KINASE"/>
    <property type="match status" value="1"/>
</dbReference>
<keyword evidence="3" id="KW-0732">Signal</keyword>
<dbReference type="EMBL" id="JBFOLJ010000012">
    <property type="protein sequence ID" value="KAL2488712.1"/>
    <property type="molecule type" value="Genomic_DNA"/>
</dbReference>
<evidence type="ECO:0000259" key="5">
    <source>
        <dbReference type="PROSITE" id="PS51782"/>
    </source>
</evidence>
<keyword evidence="2" id="KW-1133">Transmembrane helix</keyword>
<dbReference type="Gene3D" id="3.10.350.10">
    <property type="entry name" value="LysM domain"/>
    <property type="match status" value="1"/>
</dbReference>
<dbReference type="InterPro" id="IPR036779">
    <property type="entry name" value="LysM_dom_sf"/>
</dbReference>
<organism evidence="6 7">
    <name type="scientific">Forsythia ovata</name>
    <dbReference type="NCBI Taxonomy" id="205694"/>
    <lineage>
        <taxon>Eukaryota</taxon>
        <taxon>Viridiplantae</taxon>
        <taxon>Streptophyta</taxon>
        <taxon>Embryophyta</taxon>
        <taxon>Tracheophyta</taxon>
        <taxon>Spermatophyta</taxon>
        <taxon>Magnoliopsida</taxon>
        <taxon>eudicotyledons</taxon>
        <taxon>Gunneridae</taxon>
        <taxon>Pentapetalae</taxon>
        <taxon>asterids</taxon>
        <taxon>lamiids</taxon>
        <taxon>Lamiales</taxon>
        <taxon>Oleaceae</taxon>
        <taxon>Forsythieae</taxon>
        <taxon>Forsythia</taxon>
    </lineage>
</organism>
<dbReference type="InterPro" id="IPR052611">
    <property type="entry name" value="Plant_RLK_LysM"/>
</dbReference>
<accession>A0ABD1RJZ9</accession>
<feature type="domain" description="Protein kinase" evidence="4">
    <location>
        <begin position="313"/>
        <end position="618"/>
    </location>
</feature>
<dbReference type="Gene3D" id="1.10.510.10">
    <property type="entry name" value="Transferase(Phosphotransferase) domain 1"/>
    <property type="match status" value="1"/>
</dbReference>
<evidence type="ECO:0000259" key="4">
    <source>
        <dbReference type="PROSITE" id="PS50011"/>
    </source>
</evidence>
<dbReference type="PROSITE" id="PS50011">
    <property type="entry name" value="PROTEIN_KINASE_DOM"/>
    <property type="match status" value="1"/>
</dbReference>
<dbReference type="InterPro" id="IPR018392">
    <property type="entry name" value="LysM"/>
</dbReference>
<feature type="domain" description="LysM" evidence="5">
    <location>
        <begin position="177"/>
        <end position="221"/>
    </location>
</feature>
<keyword evidence="2" id="KW-0472">Membrane</keyword>
<feature type="chain" id="PRO_5044791916" evidence="3">
    <location>
        <begin position="18"/>
        <end position="619"/>
    </location>
</feature>
<dbReference type="InterPro" id="IPR000719">
    <property type="entry name" value="Prot_kinase_dom"/>
</dbReference>
<dbReference type="InterPro" id="IPR001245">
    <property type="entry name" value="Ser-Thr/Tyr_kinase_cat_dom"/>
</dbReference>
<dbReference type="InterPro" id="IPR011009">
    <property type="entry name" value="Kinase-like_dom_sf"/>
</dbReference>
<dbReference type="InterPro" id="IPR056562">
    <property type="entry name" value="LysM2_CERK1_LYK3_4_5"/>
</dbReference>
<dbReference type="Gene3D" id="3.30.200.20">
    <property type="entry name" value="Phosphorylase Kinase, domain 1"/>
    <property type="match status" value="1"/>
</dbReference>